<accession>A0A0C3QVE7</accession>
<reference evidence="1 2" key="1">
    <citation type="submission" date="2014-04" db="EMBL/GenBank/DDBJ databases">
        <authorList>
            <consortium name="DOE Joint Genome Institute"/>
            <person name="Kuo A."/>
            <person name="Girlanda M."/>
            <person name="Perotto S."/>
            <person name="Kohler A."/>
            <person name="Nagy L.G."/>
            <person name="Floudas D."/>
            <person name="Copeland A."/>
            <person name="Barry K.W."/>
            <person name="Cichocki N."/>
            <person name="Veneault-Fourrey C."/>
            <person name="LaButti K."/>
            <person name="Lindquist E.A."/>
            <person name="Lipzen A."/>
            <person name="Lundell T."/>
            <person name="Morin E."/>
            <person name="Murat C."/>
            <person name="Sun H."/>
            <person name="Tunlid A."/>
            <person name="Henrissat B."/>
            <person name="Grigoriev I.V."/>
            <person name="Hibbett D.S."/>
            <person name="Martin F."/>
            <person name="Nordberg H.P."/>
            <person name="Cantor M.N."/>
            <person name="Hua S.X."/>
        </authorList>
    </citation>
    <scope>NUCLEOTIDE SEQUENCE [LARGE SCALE GENOMIC DNA]</scope>
    <source>
        <strain evidence="1 2">MUT 4182</strain>
    </source>
</reference>
<proteinExistence type="predicted"/>
<evidence type="ECO:0000313" key="1">
    <source>
        <dbReference type="EMBL" id="KIO32609.1"/>
    </source>
</evidence>
<dbReference type="Proteomes" id="UP000054248">
    <property type="component" value="Unassembled WGS sequence"/>
</dbReference>
<organism evidence="1 2">
    <name type="scientific">Tulasnella calospora MUT 4182</name>
    <dbReference type="NCBI Taxonomy" id="1051891"/>
    <lineage>
        <taxon>Eukaryota</taxon>
        <taxon>Fungi</taxon>
        <taxon>Dikarya</taxon>
        <taxon>Basidiomycota</taxon>
        <taxon>Agaricomycotina</taxon>
        <taxon>Agaricomycetes</taxon>
        <taxon>Cantharellales</taxon>
        <taxon>Tulasnellaceae</taxon>
        <taxon>Tulasnella</taxon>
    </lineage>
</organism>
<name>A0A0C3QVE7_9AGAM</name>
<protein>
    <submittedName>
        <fullName evidence="1">Uncharacterized protein</fullName>
    </submittedName>
</protein>
<evidence type="ECO:0000313" key="2">
    <source>
        <dbReference type="Proteomes" id="UP000054248"/>
    </source>
</evidence>
<dbReference type="HOGENOM" id="CLU_2399950_0_0_1"/>
<dbReference type="EMBL" id="KN822953">
    <property type="protein sequence ID" value="KIO32609.1"/>
    <property type="molecule type" value="Genomic_DNA"/>
</dbReference>
<dbReference type="OrthoDB" id="9922773at2759"/>
<dbReference type="AlphaFoldDB" id="A0A0C3QVE7"/>
<keyword evidence="2" id="KW-1185">Reference proteome</keyword>
<sequence>MINPWTGWAPPQWQQGIGPVIVARLDKKPLSIDALEVIWMFCDASGELAAEGGMSRSQLQARYTPAAFQKWCVDYKKSYEELGRLQSLELPI</sequence>
<dbReference type="STRING" id="1051891.A0A0C3QVE7"/>
<gene>
    <name evidence="1" type="ORF">M407DRAFT_241322</name>
</gene>
<reference evidence="2" key="2">
    <citation type="submission" date="2015-01" db="EMBL/GenBank/DDBJ databases">
        <title>Evolutionary Origins and Diversification of the Mycorrhizal Mutualists.</title>
        <authorList>
            <consortium name="DOE Joint Genome Institute"/>
            <consortium name="Mycorrhizal Genomics Consortium"/>
            <person name="Kohler A."/>
            <person name="Kuo A."/>
            <person name="Nagy L.G."/>
            <person name="Floudas D."/>
            <person name="Copeland A."/>
            <person name="Barry K.W."/>
            <person name="Cichocki N."/>
            <person name="Veneault-Fourrey C."/>
            <person name="LaButti K."/>
            <person name="Lindquist E.A."/>
            <person name="Lipzen A."/>
            <person name="Lundell T."/>
            <person name="Morin E."/>
            <person name="Murat C."/>
            <person name="Riley R."/>
            <person name="Ohm R."/>
            <person name="Sun H."/>
            <person name="Tunlid A."/>
            <person name="Henrissat B."/>
            <person name="Grigoriev I.V."/>
            <person name="Hibbett D.S."/>
            <person name="Martin F."/>
        </authorList>
    </citation>
    <scope>NUCLEOTIDE SEQUENCE [LARGE SCALE GENOMIC DNA]</scope>
    <source>
        <strain evidence="2">MUT 4182</strain>
    </source>
</reference>